<dbReference type="Pfam" id="PF00550">
    <property type="entry name" value="PP-binding"/>
    <property type="match status" value="1"/>
</dbReference>
<keyword evidence="1" id="KW-0596">Phosphopantetheine</keyword>
<dbReference type="RefSeq" id="WP_187723850.1">
    <property type="nucleotide sequence ID" value="NZ_CP060783.1"/>
</dbReference>
<protein>
    <submittedName>
        <fullName evidence="4">Alpha/beta hydrolase fold domain-containing protein</fullName>
    </submittedName>
</protein>
<dbReference type="InterPro" id="IPR006162">
    <property type="entry name" value="Ppantetheine_attach_site"/>
</dbReference>
<dbReference type="Gene3D" id="3.40.50.1820">
    <property type="entry name" value="alpha/beta hydrolase"/>
    <property type="match status" value="1"/>
</dbReference>
<dbReference type="KEGG" id="daer:H9K75_19465"/>
<feature type="domain" description="Carrier" evidence="3">
    <location>
        <begin position="1"/>
        <end position="59"/>
    </location>
</feature>
<proteinExistence type="predicted"/>
<dbReference type="PROSITE" id="PS50075">
    <property type="entry name" value="CARRIER"/>
    <property type="match status" value="1"/>
</dbReference>
<dbReference type="InterPro" id="IPR029058">
    <property type="entry name" value="AB_hydrolase_fold"/>
</dbReference>
<keyword evidence="4" id="KW-0378">Hydrolase</keyword>
<name>A0A7H0GIQ9_9BURK</name>
<dbReference type="Proteomes" id="UP000516028">
    <property type="component" value="Chromosome"/>
</dbReference>
<reference evidence="4 5" key="1">
    <citation type="submission" date="2020-08" db="EMBL/GenBank/DDBJ databases">
        <title>Genome sequence of Diaphorobacter aerolatus KACC 16536T.</title>
        <authorList>
            <person name="Hyun D.-W."/>
            <person name="Bae J.-W."/>
        </authorList>
    </citation>
    <scope>NUCLEOTIDE SEQUENCE [LARGE SCALE GENOMIC DNA]</scope>
    <source>
        <strain evidence="4 5">KACC 16536</strain>
    </source>
</reference>
<dbReference type="SUPFAM" id="SSF47336">
    <property type="entry name" value="ACP-like"/>
    <property type="match status" value="1"/>
</dbReference>
<dbReference type="Pfam" id="PF00975">
    <property type="entry name" value="Thioesterase"/>
    <property type="match status" value="1"/>
</dbReference>
<evidence type="ECO:0000259" key="3">
    <source>
        <dbReference type="PROSITE" id="PS50075"/>
    </source>
</evidence>
<dbReference type="Gene3D" id="1.10.1200.10">
    <property type="entry name" value="ACP-like"/>
    <property type="match status" value="1"/>
</dbReference>
<dbReference type="PROSITE" id="PS00012">
    <property type="entry name" value="PHOSPHOPANTETHEINE"/>
    <property type="match status" value="1"/>
</dbReference>
<dbReference type="InterPro" id="IPR036736">
    <property type="entry name" value="ACP-like_sf"/>
</dbReference>
<sequence>MQRVGRHDNFFELGGDSILSLRLIAEVRRKLPGGNQLGLADVMQSTDLAHLAARLHQRHGQAHHAVCLQATGEGVPLFCMPGLIVNTREFLPLARALAGDRPVYGFVSHVYTTRRWRGFAVDDLAEEYAEFIAANAPGGRCALLGWSIGGDLAVEVARRLEGRVKVAFVAAVDVFEPERMLPRQPMTCVEVEHGLASWLSRSSMADPWRALLARMTDSERCWVAEQLGDPAQTVPNDGNGDEAAEFILWATLDSRVRLARHRHAACAQPLHVYVADSSLQHDATLRDWSEFTPVVATEVIAGADHLDIVRHPALGASLRHRLRDIDSA</sequence>
<dbReference type="InterPro" id="IPR001031">
    <property type="entry name" value="Thioesterase"/>
</dbReference>
<dbReference type="InterPro" id="IPR009081">
    <property type="entry name" value="PP-bd_ACP"/>
</dbReference>
<dbReference type="SUPFAM" id="SSF53474">
    <property type="entry name" value="alpha/beta-Hydrolases"/>
    <property type="match status" value="1"/>
</dbReference>
<gene>
    <name evidence="4" type="ORF">H9K75_19465</name>
</gene>
<evidence type="ECO:0000313" key="5">
    <source>
        <dbReference type="Proteomes" id="UP000516028"/>
    </source>
</evidence>
<dbReference type="AlphaFoldDB" id="A0A7H0GIQ9"/>
<evidence type="ECO:0000256" key="1">
    <source>
        <dbReference type="ARBA" id="ARBA00022450"/>
    </source>
</evidence>
<evidence type="ECO:0000256" key="2">
    <source>
        <dbReference type="ARBA" id="ARBA00022553"/>
    </source>
</evidence>
<dbReference type="EMBL" id="CP060783">
    <property type="protein sequence ID" value="QNP48175.1"/>
    <property type="molecule type" value="Genomic_DNA"/>
</dbReference>
<accession>A0A7H0GIQ9</accession>
<keyword evidence="5" id="KW-1185">Reference proteome</keyword>
<dbReference type="GO" id="GO:0016787">
    <property type="term" value="F:hydrolase activity"/>
    <property type="evidence" value="ECO:0007669"/>
    <property type="project" value="UniProtKB-KW"/>
</dbReference>
<organism evidence="4 5">
    <name type="scientific">Diaphorobacter aerolatus</name>
    <dbReference type="NCBI Taxonomy" id="1288495"/>
    <lineage>
        <taxon>Bacteria</taxon>
        <taxon>Pseudomonadati</taxon>
        <taxon>Pseudomonadota</taxon>
        <taxon>Betaproteobacteria</taxon>
        <taxon>Burkholderiales</taxon>
        <taxon>Comamonadaceae</taxon>
        <taxon>Diaphorobacter</taxon>
    </lineage>
</organism>
<keyword evidence="2" id="KW-0597">Phosphoprotein</keyword>
<evidence type="ECO:0000313" key="4">
    <source>
        <dbReference type="EMBL" id="QNP48175.1"/>
    </source>
</evidence>